<sequence length="764" mass="83810">MSALERSHSDVETQTLHQPTQTEPLQEDHHELLDFDVGLPGGEDELRDVHNEEVYRNGEESNDGGEQNGAAEDEFPVPLHPTATITTVDPKTSPLPHPTRISEIPRLETHQHTLTSAFESASPSPVGAVPTLNSEPRYDSLSSATGNGVTTLSLASAAPPPGSGDYQQHDGMTDGNGIGMEDPAAAAMRYKDMSLLPTRRQNVACDACRARKVKCVRMPMAEKCEHCRSKGTPCTFPDRSIYVTQVTSSRKGRTGKEPSFGGSATGLSHGTGIPMGGSGIVRGASGGLTLADMNGLGGVDTVRAVHLRDGEHNANGERFRTNKRPRIGRDRDTHSSPASGAASGFDLSNLLLYMFSPTPVKHTYFGYTDRLYNIREECWPLAPTFEGTPSKAHLKLLTEGLRLDLATDLVETYFQICHIRSPLLDPDNFRRRFANPNNPEGPPPPPIIACILAWGAKFSEHPLIVADRQACSADLPAGRKRSRLAQMMACRAQEVLETHKVFRVPSLENLQAALMMVPLVGPGQYRFWHCVSVELCLALGYNNRTVVTKQIPAKERGPAGFAFWLTFWHDACAPALARDQPRMHDDDHDLDVSQFYESNVNSNPIGGLTQQWHSSITALSRACRVFARGLYLPKCERLGVPMSTIKVIVDSLQSWRTEFLVKVGVPTVWPESWDFVAAVTACSSDLTYHALWVVLATTLDESGIYELRQIERGDAFGSTIELHQMRVEAEGMRQKINDEALHGALRISALASVLTANSYLRLDP</sequence>
<reference evidence="1" key="1">
    <citation type="submission" date="2023-04" db="EMBL/GenBank/DDBJ databases">
        <title>Draft Genome sequencing of Naganishia species isolated from polar environments using Oxford Nanopore Technology.</title>
        <authorList>
            <person name="Leo P."/>
            <person name="Venkateswaran K."/>
        </authorList>
    </citation>
    <scope>NUCLEOTIDE SEQUENCE</scope>
    <source>
        <strain evidence="1">MNA-CCFEE 5425</strain>
    </source>
</reference>
<comment type="caution">
    <text evidence="1">The sequence shown here is derived from an EMBL/GenBank/DDBJ whole genome shotgun (WGS) entry which is preliminary data.</text>
</comment>
<dbReference type="EMBL" id="JASBWU010000013">
    <property type="protein sequence ID" value="KAJ9116848.1"/>
    <property type="molecule type" value="Genomic_DNA"/>
</dbReference>
<dbReference type="Proteomes" id="UP001243375">
    <property type="component" value="Unassembled WGS sequence"/>
</dbReference>
<evidence type="ECO:0000313" key="1">
    <source>
        <dbReference type="EMBL" id="KAJ9116848.1"/>
    </source>
</evidence>
<name>A0ACC2WZB2_9TREE</name>
<gene>
    <name evidence="1" type="ORF">QFC22_004505</name>
</gene>
<protein>
    <submittedName>
        <fullName evidence="1">Uncharacterized protein</fullName>
    </submittedName>
</protein>
<accession>A0ACC2WZB2</accession>
<keyword evidence="2" id="KW-1185">Reference proteome</keyword>
<organism evidence="1 2">
    <name type="scientific">Naganishia vaughanmartiniae</name>
    <dbReference type="NCBI Taxonomy" id="1424756"/>
    <lineage>
        <taxon>Eukaryota</taxon>
        <taxon>Fungi</taxon>
        <taxon>Dikarya</taxon>
        <taxon>Basidiomycota</taxon>
        <taxon>Agaricomycotina</taxon>
        <taxon>Tremellomycetes</taxon>
        <taxon>Filobasidiales</taxon>
        <taxon>Filobasidiaceae</taxon>
        <taxon>Naganishia</taxon>
    </lineage>
</organism>
<evidence type="ECO:0000313" key="2">
    <source>
        <dbReference type="Proteomes" id="UP001243375"/>
    </source>
</evidence>
<proteinExistence type="predicted"/>